<dbReference type="GeneID" id="61530198"/>
<keyword evidence="1" id="KW-0472">Membrane</keyword>
<evidence type="ECO:0000313" key="3">
    <source>
        <dbReference type="Proteomes" id="UP000494301"/>
    </source>
</evidence>
<dbReference type="EMBL" id="CABWIL020000025">
    <property type="protein sequence ID" value="CAB3970813.1"/>
    <property type="molecule type" value="Genomic_DNA"/>
</dbReference>
<reference evidence="2 3" key="1">
    <citation type="submission" date="2020-04" db="EMBL/GenBank/DDBJ databases">
        <authorList>
            <person name="Depoorter E."/>
        </authorList>
    </citation>
    <scope>NUCLEOTIDE SEQUENCE [LARGE SCALE GENOMIC DNA]</scope>
    <source>
        <strain evidence="2 3">BCC0217</strain>
    </source>
</reference>
<proteinExistence type="predicted"/>
<keyword evidence="1" id="KW-0812">Transmembrane</keyword>
<keyword evidence="1" id="KW-1133">Transmembrane helix</keyword>
<protein>
    <submittedName>
        <fullName evidence="2">Uncharacterized protein</fullName>
    </submittedName>
</protein>
<evidence type="ECO:0000256" key="1">
    <source>
        <dbReference type="SAM" id="Phobius"/>
    </source>
</evidence>
<organism evidence="2 3">
    <name type="scientific">Burkholderia aenigmatica</name>
    <dbReference type="NCBI Taxonomy" id="2015348"/>
    <lineage>
        <taxon>Bacteria</taxon>
        <taxon>Pseudomonadati</taxon>
        <taxon>Pseudomonadota</taxon>
        <taxon>Betaproteobacteria</taxon>
        <taxon>Burkholderiales</taxon>
        <taxon>Burkholderiaceae</taxon>
        <taxon>Burkholderia</taxon>
        <taxon>Burkholderia cepacia complex</taxon>
    </lineage>
</organism>
<feature type="transmembrane region" description="Helical" evidence="1">
    <location>
        <begin position="182"/>
        <end position="205"/>
    </location>
</feature>
<feature type="transmembrane region" description="Helical" evidence="1">
    <location>
        <begin position="112"/>
        <end position="130"/>
    </location>
</feature>
<dbReference type="AlphaFoldDB" id="A0A6J5JGC1"/>
<evidence type="ECO:0000313" key="2">
    <source>
        <dbReference type="EMBL" id="CAB3970813.1"/>
    </source>
</evidence>
<gene>
    <name evidence="2" type="ORF">BLA3211_06132</name>
</gene>
<feature type="transmembrane region" description="Helical" evidence="1">
    <location>
        <begin position="90"/>
        <end position="106"/>
    </location>
</feature>
<name>A0A6J5JGC1_9BURK</name>
<dbReference type="Proteomes" id="UP000494301">
    <property type="component" value="Unassembled WGS sequence"/>
</dbReference>
<sequence length="383" mass="43284">MDANEIKDEIQQKLEKTSKYMKGLFPIQQYANEEEEIINDCFERHDVPKVDHPRVRDLNDRHGDGLVNSNGFATAGILVQEDFHVGGDSPVVPIVLGMAGFVFGLFQFLNNIHLQTIAMIVIALYALLAIKVKRPMFFDFKSFGLFTALIILALIFGAYEFFTHMDTLMQAYAMHGAQASSIFSHFSFLSLLLPFWSMLIPYVYYKRTFGRHVLELADVGTTHNGAIASNLRSQGAARSKQMAKALEDLTWFVKIGRATGKLSARGDSFAPDKGLDFGQTVQDQRQHGFYFGAPGTGKTTSLKNIMAGVIKDEIWKEELEFAVQMVPEIKGEKPKDRALRALALYEDEMRAEVEKRFREKIANYEDEKLLDDAEKEITTKETI</sequence>
<dbReference type="RefSeq" id="WP_150981127.1">
    <property type="nucleotide sequence ID" value="NZ_CABWIL020000025.1"/>
</dbReference>
<feature type="transmembrane region" description="Helical" evidence="1">
    <location>
        <begin position="142"/>
        <end position="162"/>
    </location>
</feature>
<accession>A0A6J5JGC1</accession>